<feature type="transmembrane region" description="Helical" evidence="7">
    <location>
        <begin position="176"/>
        <end position="194"/>
    </location>
</feature>
<evidence type="ECO:0000256" key="2">
    <source>
        <dbReference type="ARBA" id="ARBA00007430"/>
    </source>
</evidence>
<evidence type="ECO:0000256" key="6">
    <source>
        <dbReference type="ARBA" id="ARBA00023136"/>
    </source>
</evidence>
<dbReference type="Pfam" id="PF13440">
    <property type="entry name" value="Polysacc_synt_3"/>
    <property type="match status" value="1"/>
</dbReference>
<dbReference type="InterPro" id="IPR050833">
    <property type="entry name" value="Poly_Biosynth_Transport"/>
</dbReference>
<evidence type="ECO:0000256" key="1">
    <source>
        <dbReference type="ARBA" id="ARBA00004651"/>
    </source>
</evidence>
<evidence type="ECO:0000256" key="3">
    <source>
        <dbReference type="ARBA" id="ARBA00022475"/>
    </source>
</evidence>
<comment type="similarity">
    <text evidence="2">Belongs to the polysaccharide synthase family.</text>
</comment>
<feature type="transmembrane region" description="Helical" evidence="7">
    <location>
        <begin position="20"/>
        <end position="41"/>
    </location>
</feature>
<keyword evidence="4 7" id="KW-0812">Transmembrane</keyword>
<feature type="transmembrane region" description="Helical" evidence="7">
    <location>
        <begin position="151"/>
        <end position="170"/>
    </location>
</feature>
<dbReference type="PANTHER" id="PTHR30250:SF10">
    <property type="entry name" value="LIPOPOLYSACCHARIDE BIOSYNTHESIS PROTEIN WZXC"/>
    <property type="match status" value="1"/>
</dbReference>
<feature type="transmembrane region" description="Helical" evidence="7">
    <location>
        <begin position="118"/>
        <end position="139"/>
    </location>
</feature>
<keyword evidence="3" id="KW-1003">Cell membrane</keyword>
<gene>
    <name evidence="8" type="ORF">IBL26_15655</name>
</gene>
<evidence type="ECO:0000313" key="8">
    <source>
        <dbReference type="EMBL" id="MBC9208280.1"/>
    </source>
</evidence>
<organism evidence="8 9">
    <name type="scientific">Teichococcus aerophilus</name>
    <dbReference type="NCBI Taxonomy" id="1224513"/>
    <lineage>
        <taxon>Bacteria</taxon>
        <taxon>Pseudomonadati</taxon>
        <taxon>Pseudomonadota</taxon>
        <taxon>Alphaproteobacteria</taxon>
        <taxon>Acetobacterales</taxon>
        <taxon>Roseomonadaceae</taxon>
        <taxon>Roseomonas</taxon>
    </lineage>
</organism>
<evidence type="ECO:0000256" key="5">
    <source>
        <dbReference type="ARBA" id="ARBA00022989"/>
    </source>
</evidence>
<accession>A0ABR7RNU1</accession>
<feature type="transmembrane region" description="Helical" evidence="7">
    <location>
        <begin position="420"/>
        <end position="440"/>
    </location>
</feature>
<dbReference type="RefSeq" id="WP_187785440.1">
    <property type="nucleotide sequence ID" value="NZ_JACTVA010000029.1"/>
</dbReference>
<feature type="transmembrane region" description="Helical" evidence="7">
    <location>
        <begin position="294"/>
        <end position="319"/>
    </location>
</feature>
<dbReference type="EMBL" id="JACTVA010000029">
    <property type="protein sequence ID" value="MBC9208280.1"/>
    <property type="molecule type" value="Genomic_DNA"/>
</dbReference>
<feature type="transmembrane region" description="Helical" evidence="7">
    <location>
        <begin position="325"/>
        <end position="351"/>
    </location>
</feature>
<comment type="caution">
    <text evidence="8">The sequence shown here is derived from an EMBL/GenBank/DDBJ whole genome shotgun (WGS) entry which is preliminary data.</text>
</comment>
<feature type="transmembrane region" description="Helical" evidence="7">
    <location>
        <begin position="386"/>
        <end position="408"/>
    </location>
</feature>
<feature type="transmembrane region" description="Helical" evidence="7">
    <location>
        <begin position="79"/>
        <end position="103"/>
    </location>
</feature>
<feature type="transmembrane region" description="Helical" evidence="7">
    <location>
        <begin position="452"/>
        <end position="476"/>
    </location>
</feature>
<reference evidence="8 9" key="1">
    <citation type="journal article" date="2013" name="Int. J. Syst. Evol. Microbiol.">
        <title>Roseomonas aerophila sp. nov., isolated from air.</title>
        <authorList>
            <person name="Kim S.J."/>
            <person name="Weon H.Y."/>
            <person name="Ahn J.H."/>
            <person name="Hong S.B."/>
            <person name="Seok S.J."/>
            <person name="Whang K.S."/>
            <person name="Kwon S.W."/>
        </authorList>
    </citation>
    <scope>NUCLEOTIDE SEQUENCE [LARGE SCALE GENOMIC DNA]</scope>
    <source>
        <strain evidence="8 9">NBRC 108923</strain>
    </source>
</reference>
<proteinExistence type="inferred from homology"/>
<dbReference type="Proteomes" id="UP000626026">
    <property type="component" value="Unassembled WGS sequence"/>
</dbReference>
<dbReference type="PANTHER" id="PTHR30250">
    <property type="entry name" value="PST FAMILY PREDICTED COLANIC ACID TRANSPORTER"/>
    <property type="match status" value="1"/>
</dbReference>
<keyword evidence="9" id="KW-1185">Reference proteome</keyword>
<feature type="transmembrane region" description="Helical" evidence="7">
    <location>
        <begin position="358"/>
        <end position="380"/>
    </location>
</feature>
<evidence type="ECO:0000256" key="4">
    <source>
        <dbReference type="ARBA" id="ARBA00022692"/>
    </source>
</evidence>
<comment type="subcellular location">
    <subcellularLocation>
        <location evidence="1">Cell membrane</location>
        <topology evidence="1">Multi-pass membrane protein</topology>
    </subcellularLocation>
</comment>
<evidence type="ECO:0000313" key="9">
    <source>
        <dbReference type="Proteomes" id="UP000626026"/>
    </source>
</evidence>
<sequence>MTPEGSILGRTMRGAGWVVAWRMLTRLLGLASTLVLVRLLAPDDFGLVALAAAFATTLDVCLSIGVEDQIIRAKDPRPALYNTAFTLNLLRGVLVAAAVVAAAEPAARFFSDARLEDVLLAIAVSAAAAGLTNVGTVDFRRHLMFEKEFRLQLLPRLAGIAVTIGGAMVLRSHWALVLGILTNRLGVIAMSYVLSPYRPRLDLSAWRELAGISCWSWAISTTAVLRDRMDSLVIGRTLAPVQVGIFTVGVEVATLPTTEVVDPICRACMPGFAAALRTGGTEDVADAYLRILSLIALLTLPAGFGVSLIAGPVVALGFGQAWLDAVPVVAILGVAWTMTLFGNVSIALLNARAMLRTILAISAASALLRVPLLLVLIPAYGLTGAAVAVAVVMSIEQVTLMIFALRLLHLRAARLVARVVRPLVASASMALVLWSTGLGWAPPPPAAGTAVWMMFGGIGLGMVSYVAVLGALWTLAGRPQGAEADMLQLLRKLLDRVAAGRRFAIQRGG</sequence>
<keyword evidence="6 7" id="KW-0472">Membrane</keyword>
<name>A0ABR7RNU1_9PROT</name>
<keyword evidence="5 7" id="KW-1133">Transmembrane helix</keyword>
<evidence type="ECO:0000256" key="7">
    <source>
        <dbReference type="SAM" id="Phobius"/>
    </source>
</evidence>
<feature type="transmembrane region" description="Helical" evidence="7">
    <location>
        <begin position="47"/>
        <end position="67"/>
    </location>
</feature>
<protein>
    <submittedName>
        <fullName evidence="8">Oligosaccharide flippase family protein</fullName>
    </submittedName>
</protein>